<evidence type="ECO:0000256" key="2">
    <source>
        <dbReference type="ARBA" id="ARBA00022723"/>
    </source>
</evidence>
<name>A0A6J5GZ54_9BURK</name>
<organism evidence="5 6">
    <name type="scientific">Paraburkholderia fynbosensis</name>
    <dbReference type="NCBI Taxonomy" id="1200993"/>
    <lineage>
        <taxon>Bacteria</taxon>
        <taxon>Pseudomonadati</taxon>
        <taxon>Pseudomonadota</taxon>
        <taxon>Betaproteobacteria</taxon>
        <taxon>Burkholderiales</taxon>
        <taxon>Burkholderiaceae</taxon>
        <taxon>Paraburkholderia</taxon>
    </lineage>
</organism>
<keyword evidence="3 5" id="KW-0456">Lyase</keyword>
<dbReference type="AlphaFoldDB" id="A0A6J5GZ54"/>
<dbReference type="PANTHER" id="PTHR30502:SF0">
    <property type="entry name" value="PHOSPHOENOLPYRUVATE CARBOXYLASE FAMILY PROTEIN"/>
    <property type="match status" value="1"/>
</dbReference>
<gene>
    <name evidence="5" type="primary">garL_4</name>
    <name evidence="5" type="ORF">LMG27177_06879</name>
</gene>
<evidence type="ECO:0000313" key="5">
    <source>
        <dbReference type="EMBL" id="CAB3809699.1"/>
    </source>
</evidence>
<dbReference type="PANTHER" id="PTHR30502">
    <property type="entry name" value="2-KETO-3-DEOXY-L-RHAMNONATE ALDOLASE"/>
    <property type="match status" value="1"/>
</dbReference>
<dbReference type="Proteomes" id="UP000494252">
    <property type="component" value="Unassembled WGS sequence"/>
</dbReference>
<dbReference type="InterPro" id="IPR040442">
    <property type="entry name" value="Pyrv_kinase-like_dom_sf"/>
</dbReference>
<accession>A0A6J5GZ54</accession>
<dbReference type="InterPro" id="IPR005000">
    <property type="entry name" value="Aldolase/citrate-lyase_domain"/>
</dbReference>
<dbReference type="GO" id="GO:0008672">
    <property type="term" value="F:2-dehydro-3-deoxyglucarate aldolase activity"/>
    <property type="evidence" value="ECO:0007669"/>
    <property type="project" value="UniProtKB-EC"/>
</dbReference>
<dbReference type="RefSeq" id="WP_175165894.1">
    <property type="nucleotide sequence ID" value="NZ_CADIKI010000030.1"/>
</dbReference>
<sequence>MIQLSSQAKAATEPLNGEKALDSNRVRDRLDAGVICYGTYIRFPGPAPIEIAAQAGFEFVRIDAYHVAFDPQTLDDMIRAAHAHQVTPWIRCRNDAYEITKVLDMGAHAISAPNVGTVREAQALVSAVRFAPKGQRESSRPVRYHGMGLAEYVEWAEREILVSCQIEGAEGLENYKDIVKVEGLDVIQTGRNDIALALGLPGQQFHKDVLDAEARIVDAALTAGKQVSLAHPLNEDGIERSLRWAEKGVRILTMGSDIDSLFLAFKSGVRQLRSGQTRSL</sequence>
<feature type="domain" description="HpcH/HpaI aldolase/citrate lyase" evidence="4">
    <location>
        <begin position="46"/>
        <end position="250"/>
    </location>
</feature>
<dbReference type="GO" id="GO:0005737">
    <property type="term" value="C:cytoplasm"/>
    <property type="evidence" value="ECO:0007669"/>
    <property type="project" value="TreeGrafter"/>
</dbReference>
<dbReference type="Gene3D" id="3.20.20.60">
    <property type="entry name" value="Phosphoenolpyruvate-binding domains"/>
    <property type="match status" value="1"/>
</dbReference>
<evidence type="ECO:0000313" key="6">
    <source>
        <dbReference type="Proteomes" id="UP000494252"/>
    </source>
</evidence>
<dbReference type="SUPFAM" id="SSF51621">
    <property type="entry name" value="Phosphoenolpyruvate/pyruvate domain"/>
    <property type="match status" value="1"/>
</dbReference>
<evidence type="ECO:0000256" key="1">
    <source>
        <dbReference type="ARBA" id="ARBA00005568"/>
    </source>
</evidence>
<dbReference type="InterPro" id="IPR015813">
    <property type="entry name" value="Pyrv/PenolPyrv_kinase-like_dom"/>
</dbReference>
<evidence type="ECO:0000256" key="3">
    <source>
        <dbReference type="ARBA" id="ARBA00023239"/>
    </source>
</evidence>
<evidence type="ECO:0000259" key="4">
    <source>
        <dbReference type="Pfam" id="PF03328"/>
    </source>
</evidence>
<keyword evidence="6" id="KW-1185">Reference proteome</keyword>
<dbReference type="EC" id="4.1.2.20" evidence="5"/>
<dbReference type="InterPro" id="IPR050251">
    <property type="entry name" value="HpcH-HpaI_aldolase"/>
</dbReference>
<dbReference type="Pfam" id="PF03328">
    <property type="entry name" value="HpcH_HpaI"/>
    <property type="match status" value="1"/>
</dbReference>
<reference evidence="5 6" key="1">
    <citation type="submission" date="2020-04" db="EMBL/GenBank/DDBJ databases">
        <authorList>
            <person name="De Canck E."/>
        </authorList>
    </citation>
    <scope>NUCLEOTIDE SEQUENCE [LARGE SCALE GENOMIC DNA]</scope>
    <source>
        <strain evidence="5 6">LMG 27177</strain>
    </source>
</reference>
<keyword evidence="2" id="KW-0479">Metal-binding</keyword>
<proteinExistence type="inferred from homology"/>
<protein>
    <submittedName>
        <fullName evidence="5">5-keto-4-deoxy-D-glucarate aldolase</fullName>
        <ecNumber evidence="5">4.1.2.20</ecNumber>
    </submittedName>
</protein>
<dbReference type="GO" id="GO:0046872">
    <property type="term" value="F:metal ion binding"/>
    <property type="evidence" value="ECO:0007669"/>
    <property type="project" value="UniProtKB-KW"/>
</dbReference>
<dbReference type="EMBL" id="CADIKI010000030">
    <property type="protein sequence ID" value="CAB3809699.1"/>
    <property type="molecule type" value="Genomic_DNA"/>
</dbReference>
<comment type="similarity">
    <text evidence="1">Belongs to the HpcH/HpaI aldolase family.</text>
</comment>